<dbReference type="Gene3D" id="3.40.50.1100">
    <property type="match status" value="2"/>
</dbReference>
<gene>
    <name evidence="12" type="primary">thrC_2</name>
    <name evidence="12" type="ORF">CI1B_49650</name>
</gene>
<sequence>MRPAAPNRCFNTTSSDPGTHASGYPLLVRSSMVTVRHARRRARYFHDIKGLRLGSKPLEGGLTRYISTRGEAPQLGFCDVMLTGLARDGGLYVPETWPQLSPEQIAALFGRPYWEVAVEVIRPFVAGEISDAELGRMANEAYATFRHPAVVPLDQAGPNQFLLELFHGPTLAFKDVAMQLISRLMDHVLAKRAQRTTIVVATSGDTGGAAVEAFANLDNVDLVVLFPNGRISDVQRRMMTTTGAANVHALAVEGTFDDCQALVKAMFNNHRFRDTVALSGVNSINWARIVAQVVYYFTSAVALGAPQRTVDFTVPTGNFGDIFAGYVAKRMGLPIRWLRIAANVNDILPRTLKTGIYEVREVHATTSPSMDIQVSSNFERLLFEASGRDADQVRRLMASLKQSGRFVLPDATLAAVRCDFDASRADETETAAAIRAAWREAGDLVDPHTAVALAVADRDTSDSKIPNIVLSTAHAAKFPDAVEAACGVRPQLPAWLGGLMAKSEHMTVMKNDSAEIERFVLSVSRAAKQGAIG</sequence>
<dbReference type="InterPro" id="IPR037158">
    <property type="entry name" value="Thr_synth_N_sf"/>
</dbReference>
<reference evidence="12" key="1">
    <citation type="submission" date="2019-02" db="EMBL/GenBank/DDBJ databases">
        <authorList>
            <person name="Pothier F.J."/>
        </authorList>
    </citation>
    <scope>NUCLEOTIDE SEQUENCE</scope>
    <source>
        <strain evidence="12">CI-1B</strain>
    </source>
</reference>
<dbReference type="Pfam" id="PF24857">
    <property type="entry name" value="THR4_C"/>
    <property type="match status" value="1"/>
</dbReference>
<keyword evidence="6 12" id="KW-0456">Lyase</keyword>
<evidence type="ECO:0000313" key="13">
    <source>
        <dbReference type="Proteomes" id="UP000328092"/>
    </source>
</evidence>
<evidence type="ECO:0000256" key="5">
    <source>
        <dbReference type="ARBA" id="ARBA00022898"/>
    </source>
</evidence>
<evidence type="ECO:0000256" key="9">
    <source>
        <dbReference type="NCBIfam" id="TIGR00260"/>
    </source>
</evidence>
<dbReference type="GO" id="GO:0030170">
    <property type="term" value="F:pyridoxal phosphate binding"/>
    <property type="evidence" value="ECO:0007669"/>
    <property type="project" value="InterPro"/>
</dbReference>
<dbReference type="Gene3D" id="3.90.1380.10">
    <property type="entry name" value="Threonine synthase, N-terminal domain"/>
    <property type="match status" value="1"/>
</dbReference>
<accession>A0A508TET7</accession>
<dbReference type="InterPro" id="IPR000634">
    <property type="entry name" value="Ser/Thr_deHydtase_PyrdxlP-BS"/>
</dbReference>
<protein>
    <recommendedName>
        <fullName evidence="3 9">Threonine synthase</fullName>
        <ecNumber evidence="9">4.2.3.1</ecNumber>
    </recommendedName>
</protein>
<dbReference type="SUPFAM" id="SSF53686">
    <property type="entry name" value="Tryptophan synthase beta subunit-like PLP-dependent enzymes"/>
    <property type="match status" value="1"/>
</dbReference>
<dbReference type="CDD" id="cd01560">
    <property type="entry name" value="Thr-synth_2"/>
    <property type="match status" value="1"/>
</dbReference>
<comment type="pathway">
    <text evidence="7">Amino-acid biosynthesis.</text>
</comment>
<comment type="similarity">
    <text evidence="2">Belongs to the threonine synthase family.</text>
</comment>
<dbReference type="Proteomes" id="UP000328092">
    <property type="component" value="Unassembled WGS sequence"/>
</dbReference>
<keyword evidence="5 10" id="KW-0663">Pyridoxal phosphate</keyword>
<dbReference type="Pfam" id="PF14821">
    <property type="entry name" value="Thr_synth_N"/>
    <property type="match status" value="1"/>
</dbReference>
<comment type="catalytic activity">
    <reaction evidence="8">
        <text>O-phospho-L-homoserine + H2O = L-threonine + phosphate</text>
        <dbReference type="Rhea" id="RHEA:10840"/>
        <dbReference type="ChEBI" id="CHEBI:15377"/>
        <dbReference type="ChEBI" id="CHEBI:43474"/>
        <dbReference type="ChEBI" id="CHEBI:57590"/>
        <dbReference type="ChEBI" id="CHEBI:57926"/>
        <dbReference type="EC" id="4.2.3.1"/>
    </reaction>
</comment>
<name>A0A508TET7_9BRAD</name>
<dbReference type="NCBIfam" id="TIGR00260">
    <property type="entry name" value="thrC"/>
    <property type="match status" value="1"/>
</dbReference>
<dbReference type="GO" id="GO:0004795">
    <property type="term" value="F:threonine synthase activity"/>
    <property type="evidence" value="ECO:0007669"/>
    <property type="project" value="UniProtKB-UniRule"/>
</dbReference>
<dbReference type="EMBL" id="CAADFC020000016">
    <property type="protein sequence ID" value="VIO73389.1"/>
    <property type="molecule type" value="Genomic_DNA"/>
</dbReference>
<keyword evidence="13" id="KW-1185">Reference proteome</keyword>
<comment type="caution">
    <text evidence="12">The sequence shown here is derived from an EMBL/GenBank/DDBJ whole genome shotgun (WGS) entry which is preliminary data.</text>
</comment>
<feature type="domain" description="Threonine synthase N-terminal" evidence="11">
    <location>
        <begin position="64"/>
        <end position="142"/>
    </location>
</feature>
<dbReference type="PANTHER" id="PTHR42690:SF1">
    <property type="entry name" value="THREONINE SYNTHASE-LIKE 2"/>
    <property type="match status" value="1"/>
</dbReference>
<dbReference type="FunFam" id="3.90.1380.10:FF:000002">
    <property type="entry name" value="Threonine synthase"/>
    <property type="match status" value="1"/>
</dbReference>
<dbReference type="InterPro" id="IPR036052">
    <property type="entry name" value="TrpB-like_PALP_sf"/>
</dbReference>
<evidence type="ECO:0000256" key="10">
    <source>
        <dbReference type="PIRSR" id="PIRSR604450-51"/>
    </source>
</evidence>
<evidence type="ECO:0000259" key="11">
    <source>
        <dbReference type="Pfam" id="PF14821"/>
    </source>
</evidence>
<evidence type="ECO:0000256" key="7">
    <source>
        <dbReference type="ARBA" id="ARBA00029440"/>
    </source>
</evidence>
<dbReference type="InterPro" id="IPR051166">
    <property type="entry name" value="Threonine_Synthase"/>
</dbReference>
<feature type="modified residue" description="N6-(pyridoxal phosphate)lysine" evidence="10">
    <location>
        <position position="174"/>
    </location>
</feature>
<dbReference type="GO" id="GO:0009088">
    <property type="term" value="P:threonine biosynthetic process"/>
    <property type="evidence" value="ECO:0007669"/>
    <property type="project" value="UniProtKB-UniRule"/>
</dbReference>
<dbReference type="InterPro" id="IPR029144">
    <property type="entry name" value="Thr_synth_N"/>
</dbReference>
<evidence type="ECO:0000256" key="6">
    <source>
        <dbReference type="ARBA" id="ARBA00023239"/>
    </source>
</evidence>
<evidence type="ECO:0000256" key="1">
    <source>
        <dbReference type="ARBA" id="ARBA00001933"/>
    </source>
</evidence>
<evidence type="ECO:0000256" key="8">
    <source>
        <dbReference type="ARBA" id="ARBA00049144"/>
    </source>
</evidence>
<dbReference type="AlphaFoldDB" id="A0A508TET7"/>
<proteinExistence type="inferred from homology"/>
<evidence type="ECO:0000256" key="4">
    <source>
        <dbReference type="ARBA" id="ARBA00022605"/>
    </source>
</evidence>
<organism evidence="12 13">
    <name type="scientific">Bradyrhizobium ivorense</name>
    <dbReference type="NCBI Taxonomy" id="2511166"/>
    <lineage>
        <taxon>Bacteria</taxon>
        <taxon>Pseudomonadati</taxon>
        <taxon>Pseudomonadota</taxon>
        <taxon>Alphaproteobacteria</taxon>
        <taxon>Hyphomicrobiales</taxon>
        <taxon>Nitrobacteraceae</taxon>
        <taxon>Bradyrhizobium</taxon>
    </lineage>
</organism>
<keyword evidence="4" id="KW-0028">Amino-acid biosynthesis</keyword>
<evidence type="ECO:0000313" key="12">
    <source>
        <dbReference type="EMBL" id="VIO73389.1"/>
    </source>
</evidence>
<dbReference type="UniPathway" id="UPA00050">
    <property type="reaction ID" value="UER00065"/>
</dbReference>
<dbReference type="PANTHER" id="PTHR42690">
    <property type="entry name" value="THREONINE SYNTHASE FAMILY MEMBER"/>
    <property type="match status" value="1"/>
</dbReference>
<dbReference type="EC" id="4.2.3.1" evidence="9"/>
<evidence type="ECO:0000256" key="3">
    <source>
        <dbReference type="ARBA" id="ARBA00018679"/>
    </source>
</evidence>
<dbReference type="PROSITE" id="PS00165">
    <property type="entry name" value="DEHYDRATASE_SER_THR"/>
    <property type="match status" value="1"/>
</dbReference>
<dbReference type="InterPro" id="IPR004450">
    <property type="entry name" value="Thr_synthase-like"/>
</dbReference>
<evidence type="ECO:0000256" key="2">
    <source>
        <dbReference type="ARBA" id="ARBA00005517"/>
    </source>
</evidence>
<comment type="cofactor">
    <cofactor evidence="1 10">
        <name>pyridoxal 5'-phosphate</name>
        <dbReference type="ChEBI" id="CHEBI:597326"/>
    </cofactor>
</comment>